<protein>
    <recommendedName>
        <fullName evidence="9">Lipase domain-containing protein</fullName>
    </recommendedName>
</protein>
<dbReference type="InterPro" id="IPR036392">
    <property type="entry name" value="PLAT/LH2_dom_sf"/>
</dbReference>
<dbReference type="PANTHER" id="PTHR11610">
    <property type="entry name" value="LIPASE"/>
    <property type="match status" value="1"/>
</dbReference>
<dbReference type="SUPFAM" id="SSF49723">
    <property type="entry name" value="Lipase/lipooxygenase domain (PLAT/LH2 domain)"/>
    <property type="match status" value="1"/>
</dbReference>
<dbReference type="PANTHER" id="PTHR11610:SF173">
    <property type="entry name" value="LIPASE DOMAIN-CONTAINING PROTEIN-RELATED"/>
    <property type="match status" value="1"/>
</dbReference>
<gene>
    <name evidence="10" type="ORF">OTU49_009866</name>
</gene>
<feature type="binding site" evidence="6">
    <location>
        <position position="232"/>
    </location>
    <ligand>
        <name>Ca(2+)</name>
        <dbReference type="ChEBI" id="CHEBI:29108"/>
    </ligand>
</feature>
<evidence type="ECO:0000256" key="8">
    <source>
        <dbReference type="SAM" id="SignalP"/>
    </source>
</evidence>
<dbReference type="Proteomes" id="UP001445076">
    <property type="component" value="Unassembled WGS sequence"/>
</dbReference>
<dbReference type="SUPFAM" id="SSF53474">
    <property type="entry name" value="alpha/beta-Hydrolases"/>
    <property type="match status" value="1"/>
</dbReference>
<name>A0AAW0WLB1_CHEQU</name>
<keyword evidence="3" id="KW-0964">Secreted</keyword>
<proteinExistence type="inferred from homology"/>
<keyword evidence="6" id="KW-0106">Calcium</keyword>
<organism evidence="10 11">
    <name type="scientific">Cherax quadricarinatus</name>
    <name type="common">Australian red claw crayfish</name>
    <dbReference type="NCBI Taxonomy" id="27406"/>
    <lineage>
        <taxon>Eukaryota</taxon>
        <taxon>Metazoa</taxon>
        <taxon>Ecdysozoa</taxon>
        <taxon>Arthropoda</taxon>
        <taxon>Crustacea</taxon>
        <taxon>Multicrustacea</taxon>
        <taxon>Malacostraca</taxon>
        <taxon>Eumalacostraca</taxon>
        <taxon>Eucarida</taxon>
        <taxon>Decapoda</taxon>
        <taxon>Pleocyemata</taxon>
        <taxon>Astacidea</taxon>
        <taxon>Parastacoidea</taxon>
        <taxon>Parastacidae</taxon>
        <taxon>Cherax</taxon>
    </lineage>
</organism>
<dbReference type="Gene3D" id="3.40.50.1820">
    <property type="entry name" value="alpha/beta hydrolase"/>
    <property type="match status" value="1"/>
</dbReference>
<dbReference type="Pfam" id="PF00151">
    <property type="entry name" value="Lipase"/>
    <property type="match status" value="1"/>
</dbReference>
<feature type="active site" description="Nucleophile" evidence="5">
    <location>
        <position position="195"/>
    </location>
</feature>
<accession>A0AAW0WLB1</accession>
<dbReference type="GO" id="GO:0046872">
    <property type="term" value="F:metal ion binding"/>
    <property type="evidence" value="ECO:0007669"/>
    <property type="project" value="UniProtKB-KW"/>
</dbReference>
<feature type="active site" description="Charge relay system" evidence="5">
    <location>
        <position position="218"/>
    </location>
</feature>
<keyword evidence="11" id="KW-1185">Reference proteome</keyword>
<dbReference type="PIRSF" id="PIRSF000865">
    <property type="entry name" value="Lipoprotein_lipase_LIPH"/>
    <property type="match status" value="1"/>
</dbReference>
<feature type="active site" description="Charge relay system" evidence="5">
    <location>
        <position position="303"/>
    </location>
</feature>
<sequence length="526" mass="59520">MKITVVVVALVAVLVGETASAAVVPAWRRSQPLDLTRTKVRDSEWCDEVLGCLELNDDWSSEDRINVLPYSRAAINTQFRLHTRTAPAEEQDFFISADKTAIDATTFDPSKPIKFITHGFIDTGNTQWLKDMAHAFLVYGDYNVIRVDWGDGSLPMYFQATANTRVVGLEIAYLVNFFIDEYGVDPANVHLLGHSLGSHVSGYAGEKITNLGRISGLDPAGPYFTDTPAFIRLDNTDAVYVDNIHTDAKSILLLGYGTEQPMGNIDFYPNSGRNQPGCDPVDIGIEFISDIPDGVRDLAACSHGRSYKLYTDSLYEPCPYLAHVCADYDSFELGRCATCAEDNSKCAFMGIHADEYTQKTDINTKMYFDTDKDEPYCYYHYQVIVDTAHPKEADDWVQGHLDIWLFGDNGNTIENVRLTEDHERFEHGQPKYFMFTSHIDVSRVIRMEAYWRYDDSLFDPGSYCFLLTCNSALYVRSIQISSMEYYPETSRLDHTKVLCQVGEDYIKIKNKHTEVLVWDESCVFSV</sequence>
<reference evidence="10 11" key="1">
    <citation type="journal article" date="2024" name="BMC Genomics">
        <title>Genome assembly of redclaw crayfish (Cherax quadricarinatus) provides insights into its immune adaptation and hypoxia tolerance.</title>
        <authorList>
            <person name="Liu Z."/>
            <person name="Zheng J."/>
            <person name="Li H."/>
            <person name="Fang K."/>
            <person name="Wang S."/>
            <person name="He J."/>
            <person name="Zhou D."/>
            <person name="Weng S."/>
            <person name="Chi M."/>
            <person name="Gu Z."/>
            <person name="He J."/>
            <person name="Li F."/>
            <person name="Wang M."/>
        </authorList>
    </citation>
    <scope>NUCLEOTIDE SEQUENCE [LARGE SCALE GENOMIC DNA]</scope>
    <source>
        <strain evidence="10">ZL_2023a</strain>
    </source>
</reference>
<dbReference type="InterPro" id="IPR000734">
    <property type="entry name" value="TAG_lipase"/>
</dbReference>
<evidence type="ECO:0000259" key="9">
    <source>
        <dbReference type="Pfam" id="PF00151"/>
    </source>
</evidence>
<feature type="domain" description="Lipase" evidence="9">
    <location>
        <begin position="44"/>
        <end position="376"/>
    </location>
</feature>
<keyword evidence="4" id="KW-1015">Disulfide bond</keyword>
<dbReference type="InterPro" id="IPR002331">
    <property type="entry name" value="Lipase_panc"/>
</dbReference>
<dbReference type="Gene3D" id="2.60.60.20">
    <property type="entry name" value="PLAT/LH2 domain"/>
    <property type="match status" value="1"/>
</dbReference>
<evidence type="ECO:0000256" key="7">
    <source>
        <dbReference type="RuleBase" id="RU004262"/>
    </source>
</evidence>
<evidence type="ECO:0000256" key="1">
    <source>
        <dbReference type="ARBA" id="ARBA00004613"/>
    </source>
</evidence>
<evidence type="ECO:0000313" key="11">
    <source>
        <dbReference type="Proteomes" id="UP001445076"/>
    </source>
</evidence>
<dbReference type="FunFam" id="3.40.50.1820:FF:000033">
    <property type="entry name" value="Pancreatic triacylglycerol lipase"/>
    <property type="match status" value="1"/>
</dbReference>
<evidence type="ECO:0000256" key="6">
    <source>
        <dbReference type="PIRSR" id="PIRSR000865-2"/>
    </source>
</evidence>
<dbReference type="GO" id="GO:0005615">
    <property type="term" value="C:extracellular space"/>
    <property type="evidence" value="ECO:0007669"/>
    <property type="project" value="TreeGrafter"/>
</dbReference>
<feature type="binding site" evidence="6">
    <location>
        <position position="234"/>
    </location>
    <ligand>
        <name>Ca(2+)</name>
        <dbReference type="ChEBI" id="CHEBI:29108"/>
    </ligand>
</feature>
<evidence type="ECO:0000256" key="4">
    <source>
        <dbReference type="ARBA" id="ARBA00023157"/>
    </source>
</evidence>
<dbReference type="InterPro" id="IPR013818">
    <property type="entry name" value="Lipase"/>
</dbReference>
<feature type="chain" id="PRO_5043721322" description="Lipase domain-containing protein" evidence="8">
    <location>
        <begin position="21"/>
        <end position="526"/>
    </location>
</feature>
<feature type="binding site" evidence="6">
    <location>
        <position position="237"/>
    </location>
    <ligand>
        <name>Ca(2+)</name>
        <dbReference type="ChEBI" id="CHEBI:29108"/>
    </ligand>
</feature>
<dbReference type="AlphaFoldDB" id="A0AAW0WLB1"/>
<dbReference type="GO" id="GO:0004806">
    <property type="term" value="F:triacylglycerol lipase activity"/>
    <property type="evidence" value="ECO:0007669"/>
    <property type="project" value="InterPro"/>
</dbReference>
<comment type="subcellular location">
    <subcellularLocation>
        <location evidence="1">Secreted</location>
    </subcellularLocation>
</comment>
<dbReference type="InterPro" id="IPR029058">
    <property type="entry name" value="AB_hydrolase_fold"/>
</dbReference>
<dbReference type="GO" id="GO:0016042">
    <property type="term" value="P:lipid catabolic process"/>
    <property type="evidence" value="ECO:0007669"/>
    <property type="project" value="TreeGrafter"/>
</dbReference>
<feature type="signal peptide" evidence="8">
    <location>
        <begin position="1"/>
        <end position="20"/>
    </location>
</feature>
<dbReference type="EMBL" id="JARKIK010000077">
    <property type="protein sequence ID" value="KAK8726989.1"/>
    <property type="molecule type" value="Genomic_DNA"/>
</dbReference>
<keyword evidence="6" id="KW-0479">Metal-binding</keyword>
<keyword evidence="8" id="KW-0732">Signal</keyword>
<dbReference type="PRINTS" id="PR00821">
    <property type="entry name" value="TAGLIPASE"/>
</dbReference>
<dbReference type="InterPro" id="IPR016272">
    <property type="entry name" value="Lipase_LIPH"/>
</dbReference>
<evidence type="ECO:0000256" key="3">
    <source>
        <dbReference type="ARBA" id="ARBA00022525"/>
    </source>
</evidence>
<comment type="caution">
    <text evidence="10">The sequence shown here is derived from an EMBL/GenBank/DDBJ whole genome shotgun (WGS) entry which is preliminary data.</text>
</comment>
<comment type="similarity">
    <text evidence="2 7">Belongs to the AB hydrolase superfamily. Lipase family.</text>
</comment>
<dbReference type="InterPro" id="IPR033906">
    <property type="entry name" value="Lipase_N"/>
</dbReference>
<evidence type="ECO:0000256" key="5">
    <source>
        <dbReference type="PIRSR" id="PIRSR000865-1"/>
    </source>
</evidence>
<dbReference type="CDD" id="cd00707">
    <property type="entry name" value="Pancreat_lipase_like"/>
    <property type="match status" value="1"/>
</dbReference>
<evidence type="ECO:0000256" key="2">
    <source>
        <dbReference type="ARBA" id="ARBA00010701"/>
    </source>
</evidence>
<evidence type="ECO:0000313" key="10">
    <source>
        <dbReference type="EMBL" id="KAK8726989.1"/>
    </source>
</evidence>
<dbReference type="PRINTS" id="PR00823">
    <property type="entry name" value="PANCLIPASE"/>
</dbReference>